<keyword evidence="3" id="KW-1185">Reference proteome</keyword>
<sequence length="174" mass="20089">MLDPQGYTDGVLHVCTLCELSLCSNHLPMFSWHNGLYRGRLPDRFRDLTWIEEMACAIYRCTCHVTHLYYSPNKDQPRIFKGNMCAHDLNYVSTASELPRPPADIKGMLSIVFVGPNQSVKSCLKKFNYIWKDKVWDLLCWLADNNPMYAKIQLSKEQLALYVNDEIPGLEARV</sequence>
<dbReference type="AlphaFoldDB" id="A0AA39J7Q4"/>
<dbReference type="EMBL" id="JAUEPS010000141">
    <property type="protein sequence ID" value="KAK0435793.1"/>
    <property type="molecule type" value="Genomic_DNA"/>
</dbReference>
<accession>A0AA39J7Q4</accession>
<dbReference type="Pfam" id="PF20209">
    <property type="entry name" value="DUF6570"/>
    <property type="match status" value="1"/>
</dbReference>
<dbReference type="RefSeq" id="XP_060322073.1">
    <property type="nucleotide sequence ID" value="XM_060468265.1"/>
</dbReference>
<feature type="non-terminal residue" evidence="2">
    <location>
        <position position="174"/>
    </location>
</feature>
<feature type="domain" description="DUF6570" evidence="1">
    <location>
        <begin position="25"/>
        <end position="159"/>
    </location>
</feature>
<dbReference type="InterPro" id="IPR046700">
    <property type="entry name" value="DUF6570"/>
</dbReference>
<dbReference type="GeneID" id="85351813"/>
<evidence type="ECO:0000313" key="2">
    <source>
        <dbReference type="EMBL" id="KAK0435793.1"/>
    </source>
</evidence>
<reference evidence="2" key="1">
    <citation type="submission" date="2023-06" db="EMBL/GenBank/DDBJ databases">
        <authorList>
            <consortium name="Lawrence Berkeley National Laboratory"/>
            <person name="Ahrendt S."/>
            <person name="Sahu N."/>
            <person name="Indic B."/>
            <person name="Wong-Bajracharya J."/>
            <person name="Merenyi Z."/>
            <person name="Ke H.-M."/>
            <person name="Monk M."/>
            <person name="Kocsube S."/>
            <person name="Drula E."/>
            <person name="Lipzen A."/>
            <person name="Balint B."/>
            <person name="Henrissat B."/>
            <person name="Andreopoulos B."/>
            <person name="Martin F.M."/>
            <person name="Harder C.B."/>
            <person name="Rigling D."/>
            <person name="Ford K.L."/>
            <person name="Foster G.D."/>
            <person name="Pangilinan J."/>
            <person name="Papanicolaou A."/>
            <person name="Barry K."/>
            <person name="LaButti K."/>
            <person name="Viragh M."/>
            <person name="Koriabine M."/>
            <person name="Yan M."/>
            <person name="Riley R."/>
            <person name="Champramary S."/>
            <person name="Plett K.L."/>
            <person name="Tsai I.J."/>
            <person name="Slot J."/>
            <person name="Sipos G."/>
            <person name="Plett J."/>
            <person name="Nagy L.G."/>
            <person name="Grigoriev I.V."/>
        </authorList>
    </citation>
    <scope>NUCLEOTIDE SEQUENCE</scope>
    <source>
        <strain evidence="2">CCBAS 213</strain>
    </source>
</reference>
<proteinExistence type="predicted"/>
<name>A0AA39J7Q4_ARMTA</name>
<dbReference type="Proteomes" id="UP001175211">
    <property type="component" value="Unassembled WGS sequence"/>
</dbReference>
<gene>
    <name evidence="2" type="ORF">EV420DRAFT_1281564</name>
</gene>
<evidence type="ECO:0000259" key="1">
    <source>
        <dbReference type="Pfam" id="PF20209"/>
    </source>
</evidence>
<protein>
    <recommendedName>
        <fullName evidence="1">DUF6570 domain-containing protein</fullName>
    </recommendedName>
</protein>
<organism evidence="2 3">
    <name type="scientific">Armillaria tabescens</name>
    <name type="common">Ringless honey mushroom</name>
    <name type="synonym">Agaricus tabescens</name>
    <dbReference type="NCBI Taxonomy" id="1929756"/>
    <lineage>
        <taxon>Eukaryota</taxon>
        <taxon>Fungi</taxon>
        <taxon>Dikarya</taxon>
        <taxon>Basidiomycota</taxon>
        <taxon>Agaricomycotina</taxon>
        <taxon>Agaricomycetes</taxon>
        <taxon>Agaricomycetidae</taxon>
        <taxon>Agaricales</taxon>
        <taxon>Marasmiineae</taxon>
        <taxon>Physalacriaceae</taxon>
        <taxon>Desarmillaria</taxon>
    </lineage>
</organism>
<comment type="caution">
    <text evidence="2">The sequence shown here is derived from an EMBL/GenBank/DDBJ whole genome shotgun (WGS) entry which is preliminary data.</text>
</comment>
<evidence type="ECO:0000313" key="3">
    <source>
        <dbReference type="Proteomes" id="UP001175211"/>
    </source>
</evidence>